<evidence type="ECO:0000259" key="2">
    <source>
        <dbReference type="Pfam" id="PF12708"/>
    </source>
</evidence>
<proteinExistence type="predicted"/>
<dbReference type="Gene3D" id="2.160.20.10">
    <property type="entry name" value="Single-stranded right-handed beta-helix, Pectin lyase-like"/>
    <property type="match status" value="2"/>
</dbReference>
<organism evidence="3 4">
    <name type="scientific">Chaetomidium leptoderma</name>
    <dbReference type="NCBI Taxonomy" id="669021"/>
    <lineage>
        <taxon>Eukaryota</taxon>
        <taxon>Fungi</taxon>
        <taxon>Dikarya</taxon>
        <taxon>Ascomycota</taxon>
        <taxon>Pezizomycotina</taxon>
        <taxon>Sordariomycetes</taxon>
        <taxon>Sordariomycetidae</taxon>
        <taxon>Sordariales</taxon>
        <taxon>Chaetomiaceae</taxon>
        <taxon>Chaetomidium</taxon>
    </lineage>
</organism>
<dbReference type="InterPro" id="IPR024535">
    <property type="entry name" value="RHGA/B-epi-like_pectate_lyase"/>
</dbReference>
<sequence>MVDNTYNTHRVAPDKGTQNGPVWLHSGSFEDYMAGLQTPGFNRFVSAHNETSNYAARGTRKARRASDYWLPSLAPLGSQPLAGTGYKFYRDVTSYGAKGDGVHDDTEAINAAIQDGNRCGLECGNTFTQGAIIYFPPGTYKICRPIVQLYYTQFIGHPTNRPTILGCGTFAGIALIDTDPYIPGGYVNQNQFFRQIRNFVFDMTQMPFQTDDAGQPLSPTGIHWQVAQAASLQNLLFKMPTDKGKGTHVGIFMENGSGGFVSDLEFQGGAIGWRAGTQQYTARNLKFRGCTQAVQMIWDWGFNWQQIDIDGGSVAFNISGKGGITKQGVGSVSFIDCKFSNVPTGILTNADADAPPNMVIDNLVTSNVGTVVKTTNGQVLLPAAVTVRLWAIGQRYSGGQGGYQSGDVGGVPSRPASLLSGASFFSRSRPQYESLGAGDFLVATAQGIKNDGTGDQTAAINSFLQSAIGQAKVAYFPAGIYQVQGTVKVPLGSRIQGSSWSQIMGTGSYFGDVKKPKVMVQVGQPGDSGVLEIADMLFTVKGATAGAILMQWNVHESTQGSAAMWDSHFRVGGATGSDLTVNECPKLGYNENCIAASLLFHVTSKASGYFENVWVWTADHDNDMNMYDEWDTTTNQISVYTGRGMLIESQGPSWFIGSGSEHSALYQYQLYNAKNIYLGHIQTETPYYQPNPVGPEPFDVATTTTFPGDPTFDDCKTDTCHNAWALRIIGSSNIYIHGAGAYSFFQDYDQTCVGTFDCQERLVQVRGSDNVVIFNLFTVGAVQAATGVEQTFIQQEDTQSGFTTEVSVWVPLDGDDDYKIVYIGTEVFTTYTAQCTAPCIFVLPPVSISTTTITIPPYTTSLQAGSGIGTTTTVTLYPSPITTNSMGYSNVNVSSGQATGYGFVCSPSIDVPPMTIVVTGPDGKSTSRTLSLPPWPKVTEGPPLGWLSHAGPWIPTAPGTDGVTVTGVPLPSPPRPTGDHSETPCKIWFFWICIIWDGIDIRGWEWFLPPGIYPPGPPPINMIRLPPGWEIKGPLPPWPPITFV</sequence>
<dbReference type="PANTHER" id="PTHR33928:SF2">
    <property type="entry name" value="PECTATE LYASE SUPERFAMILY PROTEIN DOMAIN-CONTAINING PROTEIN-RELATED"/>
    <property type="match status" value="1"/>
</dbReference>
<protein>
    <submittedName>
        <fullName evidence="3">Exo-beta-glucanase</fullName>
    </submittedName>
</protein>
<keyword evidence="4" id="KW-1185">Reference proteome</keyword>
<accession>A0AAN6VU56</accession>
<feature type="region of interest" description="Disordered" evidence="1">
    <location>
        <begin position="1"/>
        <end position="20"/>
    </location>
</feature>
<comment type="caution">
    <text evidence="3">The sequence shown here is derived from an EMBL/GenBank/DDBJ whole genome shotgun (WGS) entry which is preliminary data.</text>
</comment>
<name>A0AAN6VU56_9PEZI</name>
<dbReference type="Proteomes" id="UP001302745">
    <property type="component" value="Unassembled WGS sequence"/>
</dbReference>
<dbReference type="GO" id="GO:0004650">
    <property type="term" value="F:polygalacturonase activity"/>
    <property type="evidence" value="ECO:0007669"/>
    <property type="project" value="InterPro"/>
</dbReference>
<dbReference type="Pfam" id="PF12708">
    <property type="entry name" value="Pect-lyase_RHGA_epim"/>
    <property type="match status" value="2"/>
</dbReference>
<dbReference type="CDD" id="cd23668">
    <property type="entry name" value="GH55_beta13glucanase-like"/>
    <property type="match status" value="1"/>
</dbReference>
<dbReference type="InterPro" id="IPR011050">
    <property type="entry name" value="Pectin_lyase_fold/virulence"/>
</dbReference>
<evidence type="ECO:0000313" key="3">
    <source>
        <dbReference type="EMBL" id="KAK4156926.1"/>
    </source>
</evidence>
<dbReference type="EMBL" id="MU856858">
    <property type="protein sequence ID" value="KAK4156926.1"/>
    <property type="molecule type" value="Genomic_DNA"/>
</dbReference>
<dbReference type="AlphaFoldDB" id="A0AAN6VU56"/>
<dbReference type="InterPro" id="IPR012334">
    <property type="entry name" value="Pectin_lyas_fold"/>
</dbReference>
<gene>
    <name evidence="3" type="ORF">C8A00DRAFT_40615</name>
</gene>
<feature type="domain" description="Rhamnogalacturonase A/B/Epimerase-like pectate lyase" evidence="2">
    <location>
        <begin position="445"/>
        <end position="507"/>
    </location>
</feature>
<feature type="domain" description="Rhamnogalacturonase A/B/Epimerase-like pectate lyase" evidence="2">
    <location>
        <begin position="89"/>
        <end position="313"/>
    </location>
</feature>
<dbReference type="SUPFAM" id="SSF51126">
    <property type="entry name" value="Pectin lyase-like"/>
    <property type="match status" value="2"/>
</dbReference>
<reference evidence="3" key="1">
    <citation type="journal article" date="2023" name="Mol. Phylogenet. Evol.">
        <title>Genome-scale phylogeny and comparative genomics of the fungal order Sordariales.</title>
        <authorList>
            <person name="Hensen N."/>
            <person name="Bonometti L."/>
            <person name="Westerberg I."/>
            <person name="Brannstrom I.O."/>
            <person name="Guillou S."/>
            <person name="Cros-Aarteil S."/>
            <person name="Calhoun S."/>
            <person name="Haridas S."/>
            <person name="Kuo A."/>
            <person name="Mondo S."/>
            <person name="Pangilinan J."/>
            <person name="Riley R."/>
            <person name="LaButti K."/>
            <person name="Andreopoulos B."/>
            <person name="Lipzen A."/>
            <person name="Chen C."/>
            <person name="Yan M."/>
            <person name="Daum C."/>
            <person name="Ng V."/>
            <person name="Clum A."/>
            <person name="Steindorff A."/>
            <person name="Ohm R.A."/>
            <person name="Martin F."/>
            <person name="Silar P."/>
            <person name="Natvig D.O."/>
            <person name="Lalanne C."/>
            <person name="Gautier V."/>
            <person name="Ament-Velasquez S.L."/>
            <person name="Kruys A."/>
            <person name="Hutchinson M.I."/>
            <person name="Powell A.J."/>
            <person name="Barry K."/>
            <person name="Miller A.N."/>
            <person name="Grigoriev I.V."/>
            <person name="Debuchy R."/>
            <person name="Gladieux P."/>
            <person name="Hiltunen Thoren M."/>
            <person name="Johannesson H."/>
        </authorList>
    </citation>
    <scope>NUCLEOTIDE SEQUENCE</scope>
    <source>
        <strain evidence="3">CBS 538.74</strain>
    </source>
</reference>
<evidence type="ECO:0000256" key="1">
    <source>
        <dbReference type="SAM" id="MobiDB-lite"/>
    </source>
</evidence>
<evidence type="ECO:0000313" key="4">
    <source>
        <dbReference type="Proteomes" id="UP001302745"/>
    </source>
</evidence>
<dbReference type="PANTHER" id="PTHR33928">
    <property type="entry name" value="POLYGALACTURONASE QRT3"/>
    <property type="match status" value="1"/>
</dbReference>
<reference evidence="3" key="2">
    <citation type="submission" date="2023-05" db="EMBL/GenBank/DDBJ databases">
        <authorList>
            <consortium name="Lawrence Berkeley National Laboratory"/>
            <person name="Steindorff A."/>
            <person name="Hensen N."/>
            <person name="Bonometti L."/>
            <person name="Westerberg I."/>
            <person name="Brannstrom I.O."/>
            <person name="Guillou S."/>
            <person name="Cros-Aarteil S."/>
            <person name="Calhoun S."/>
            <person name="Haridas S."/>
            <person name="Kuo A."/>
            <person name="Mondo S."/>
            <person name="Pangilinan J."/>
            <person name="Riley R."/>
            <person name="Labutti K."/>
            <person name="Andreopoulos B."/>
            <person name="Lipzen A."/>
            <person name="Chen C."/>
            <person name="Yanf M."/>
            <person name="Daum C."/>
            <person name="Ng V."/>
            <person name="Clum A."/>
            <person name="Ohm R."/>
            <person name="Martin F."/>
            <person name="Silar P."/>
            <person name="Natvig D."/>
            <person name="Lalanne C."/>
            <person name="Gautier V."/>
            <person name="Ament-Velasquez S.L."/>
            <person name="Kruys A."/>
            <person name="Hutchinson M.I."/>
            <person name="Powell A.J."/>
            <person name="Barry K."/>
            <person name="Miller A.N."/>
            <person name="Grigoriev I.V."/>
            <person name="Debuchy R."/>
            <person name="Gladieux P."/>
            <person name="Thoren M.H."/>
            <person name="Johannesson H."/>
        </authorList>
    </citation>
    <scope>NUCLEOTIDE SEQUENCE</scope>
    <source>
        <strain evidence="3">CBS 538.74</strain>
    </source>
</reference>
<dbReference type="InterPro" id="IPR039279">
    <property type="entry name" value="QRT3-like"/>
</dbReference>